<dbReference type="Proteomes" id="UP001212411">
    <property type="component" value="Chromosome 1"/>
</dbReference>
<gene>
    <name evidence="2" type="primary">pof12</name>
    <name evidence="2" type="ORF">SOMG_00433</name>
</gene>
<proteinExistence type="predicted"/>
<dbReference type="GeneID" id="80873916"/>
<dbReference type="Pfam" id="PF12937">
    <property type="entry name" value="F-box-like"/>
    <property type="match status" value="1"/>
</dbReference>
<organism evidence="2 3">
    <name type="scientific">Schizosaccharomyces osmophilus</name>
    <dbReference type="NCBI Taxonomy" id="2545709"/>
    <lineage>
        <taxon>Eukaryota</taxon>
        <taxon>Fungi</taxon>
        <taxon>Dikarya</taxon>
        <taxon>Ascomycota</taxon>
        <taxon>Taphrinomycotina</taxon>
        <taxon>Schizosaccharomycetes</taxon>
        <taxon>Schizosaccharomycetales</taxon>
        <taxon>Schizosaccharomycetaceae</taxon>
        <taxon>Schizosaccharomyces</taxon>
    </lineage>
</organism>
<dbReference type="KEGG" id="som:SOMG_00433"/>
<dbReference type="SMART" id="SM00256">
    <property type="entry name" value="FBOX"/>
    <property type="match status" value="1"/>
</dbReference>
<dbReference type="InterPro" id="IPR001810">
    <property type="entry name" value="F-box_dom"/>
</dbReference>
<evidence type="ECO:0000259" key="1">
    <source>
        <dbReference type="PROSITE" id="PS50181"/>
    </source>
</evidence>
<reference evidence="2 3" key="1">
    <citation type="journal article" date="2023" name="G3 (Bethesda)">
        <title>A high-quality reference genome for the fission yeast Schizosaccharomyces osmophilus.</title>
        <authorList>
            <person name="Jia G.S."/>
            <person name="Zhang W.C."/>
            <person name="Liang Y."/>
            <person name="Liu X.H."/>
            <person name="Rhind N."/>
            <person name="Pidoux A."/>
            <person name="Brysch-Herzberg M."/>
            <person name="Du L.L."/>
        </authorList>
    </citation>
    <scope>NUCLEOTIDE SEQUENCE [LARGE SCALE GENOMIC DNA]</scope>
    <source>
        <strain evidence="2 3">CBS 15793</strain>
    </source>
</reference>
<dbReference type="CDD" id="cd09917">
    <property type="entry name" value="F-box_SF"/>
    <property type="match status" value="1"/>
</dbReference>
<dbReference type="InterPro" id="IPR036322">
    <property type="entry name" value="WD40_repeat_dom_sf"/>
</dbReference>
<dbReference type="InterPro" id="IPR015943">
    <property type="entry name" value="WD40/YVTN_repeat-like_dom_sf"/>
</dbReference>
<feature type="domain" description="F-box" evidence="1">
    <location>
        <begin position="8"/>
        <end position="54"/>
    </location>
</feature>
<dbReference type="SUPFAM" id="SSF50978">
    <property type="entry name" value="WD40 repeat-like"/>
    <property type="match status" value="1"/>
</dbReference>
<accession>A0AAE9WBF1</accession>
<dbReference type="EMBL" id="CP115611">
    <property type="protein sequence ID" value="WBW71543.1"/>
    <property type="molecule type" value="Genomic_DNA"/>
</dbReference>
<dbReference type="SUPFAM" id="SSF81383">
    <property type="entry name" value="F-box domain"/>
    <property type="match status" value="1"/>
</dbReference>
<dbReference type="AlphaFoldDB" id="A0AAE9WBF1"/>
<evidence type="ECO:0000313" key="2">
    <source>
        <dbReference type="EMBL" id="WBW71543.1"/>
    </source>
</evidence>
<evidence type="ECO:0000313" key="3">
    <source>
        <dbReference type="Proteomes" id="UP001212411"/>
    </source>
</evidence>
<name>A0AAE9WBF1_9SCHI</name>
<dbReference type="Gene3D" id="2.130.10.10">
    <property type="entry name" value="YVTN repeat-like/Quinoprotein amine dehydrogenase"/>
    <property type="match status" value="1"/>
</dbReference>
<dbReference type="InterPro" id="IPR036047">
    <property type="entry name" value="F-box-like_dom_sf"/>
</dbReference>
<keyword evidence="3" id="KW-1185">Reference proteome</keyword>
<dbReference type="PROSITE" id="PS50181">
    <property type="entry name" value="FBOX"/>
    <property type="match status" value="1"/>
</dbReference>
<sequence>MSLRAKTKNPASIFSHETLLHIFESLSSRDIVALERVSKNWKSIAQTSSVWHNLFLSEFGKSRIRRRARVKKTRKNWKNEFKSESNWDSGNCRKEVFSLFKNRNSVQTDKSKLDITLLHKGRVYTCSTTMLYEWSFHENKMTCLNALPFPEKYKLDSPTAMCVDGKNFYIALESGAVLQATLTQNGFSNLNSILEIDTPFISLSIRHNLLCGLTKDESFYMFRNKNLSTATFQLLGKFSVSGVKVPISIHIETDFSNSHKVLIVQLTYSEYMIAHGWTIGSQEFWITDSRIVKNRVGQRQASDIAFSSQPASGVYQQGPYVLSSHADNTLMLHYISSGLDSTCIQWGVQLQGHVCGVEKSKLFDCGKIVSVSRNCTEICLWDLQNYREAKEFQPFMIESKRIFSQYIRDYEQNKTQVQDIELFDDTVMITLSDGNVMAFLFYA</sequence>
<dbReference type="Pfam" id="PF25499">
    <property type="entry name" value="Beta-prop_pof12"/>
    <property type="match status" value="1"/>
</dbReference>
<dbReference type="Gene3D" id="1.20.1280.50">
    <property type="match status" value="1"/>
</dbReference>
<protein>
    <submittedName>
        <fullName evidence="2">F-box protein Pof12</fullName>
    </submittedName>
</protein>
<dbReference type="RefSeq" id="XP_056035786.1">
    <property type="nucleotide sequence ID" value="XM_056179227.1"/>
</dbReference>